<proteinExistence type="predicted"/>
<dbReference type="STRING" id="1073089.A0A1L9RNR2"/>
<protein>
    <recommendedName>
        <fullName evidence="7">STAS domain-containing protein</fullName>
    </recommendedName>
</protein>
<evidence type="ECO:0000313" key="9">
    <source>
        <dbReference type="Proteomes" id="UP000184383"/>
    </source>
</evidence>
<evidence type="ECO:0000256" key="6">
    <source>
        <dbReference type="SAM" id="Phobius"/>
    </source>
</evidence>
<reference evidence="9" key="1">
    <citation type="journal article" date="2017" name="Genome Biol.">
        <title>Comparative genomics reveals high biological diversity and specific adaptations in the industrially and medically important fungal genus Aspergillus.</title>
        <authorList>
            <person name="de Vries R.P."/>
            <person name="Riley R."/>
            <person name="Wiebenga A."/>
            <person name="Aguilar-Osorio G."/>
            <person name="Amillis S."/>
            <person name="Uchima C.A."/>
            <person name="Anderluh G."/>
            <person name="Asadollahi M."/>
            <person name="Askin M."/>
            <person name="Barry K."/>
            <person name="Battaglia E."/>
            <person name="Bayram O."/>
            <person name="Benocci T."/>
            <person name="Braus-Stromeyer S.A."/>
            <person name="Caldana C."/>
            <person name="Canovas D."/>
            <person name="Cerqueira G.C."/>
            <person name="Chen F."/>
            <person name="Chen W."/>
            <person name="Choi C."/>
            <person name="Clum A."/>
            <person name="Dos Santos R.A."/>
            <person name="Damasio A.R."/>
            <person name="Diallinas G."/>
            <person name="Emri T."/>
            <person name="Fekete E."/>
            <person name="Flipphi M."/>
            <person name="Freyberg S."/>
            <person name="Gallo A."/>
            <person name="Gournas C."/>
            <person name="Habgood R."/>
            <person name="Hainaut M."/>
            <person name="Harispe M.L."/>
            <person name="Henrissat B."/>
            <person name="Hilden K.S."/>
            <person name="Hope R."/>
            <person name="Hossain A."/>
            <person name="Karabika E."/>
            <person name="Karaffa L."/>
            <person name="Karanyi Z."/>
            <person name="Krasevec N."/>
            <person name="Kuo A."/>
            <person name="Kusch H."/>
            <person name="LaButti K."/>
            <person name="Lagendijk E.L."/>
            <person name="Lapidus A."/>
            <person name="Levasseur A."/>
            <person name="Lindquist E."/>
            <person name="Lipzen A."/>
            <person name="Logrieco A.F."/>
            <person name="MacCabe A."/>
            <person name="Maekelae M.R."/>
            <person name="Malavazi I."/>
            <person name="Melin P."/>
            <person name="Meyer V."/>
            <person name="Mielnichuk N."/>
            <person name="Miskei M."/>
            <person name="Molnar A.P."/>
            <person name="Mule G."/>
            <person name="Ngan C.Y."/>
            <person name="Orejas M."/>
            <person name="Orosz E."/>
            <person name="Ouedraogo J.P."/>
            <person name="Overkamp K.M."/>
            <person name="Park H.-S."/>
            <person name="Perrone G."/>
            <person name="Piumi F."/>
            <person name="Punt P.J."/>
            <person name="Ram A.F."/>
            <person name="Ramon A."/>
            <person name="Rauscher S."/>
            <person name="Record E."/>
            <person name="Riano-Pachon D.M."/>
            <person name="Robert V."/>
            <person name="Roehrig J."/>
            <person name="Ruller R."/>
            <person name="Salamov A."/>
            <person name="Salih N.S."/>
            <person name="Samson R.A."/>
            <person name="Sandor E."/>
            <person name="Sanguinetti M."/>
            <person name="Schuetze T."/>
            <person name="Sepcic K."/>
            <person name="Shelest E."/>
            <person name="Sherlock G."/>
            <person name="Sophianopoulou V."/>
            <person name="Squina F.M."/>
            <person name="Sun H."/>
            <person name="Susca A."/>
            <person name="Todd R.B."/>
            <person name="Tsang A."/>
            <person name="Unkles S.E."/>
            <person name="van de Wiele N."/>
            <person name="van Rossen-Uffink D."/>
            <person name="Oliveira J.V."/>
            <person name="Vesth T.C."/>
            <person name="Visser J."/>
            <person name="Yu J.-H."/>
            <person name="Zhou M."/>
            <person name="Andersen M.R."/>
            <person name="Archer D.B."/>
            <person name="Baker S.E."/>
            <person name="Benoit I."/>
            <person name="Brakhage A.A."/>
            <person name="Braus G.H."/>
            <person name="Fischer R."/>
            <person name="Frisvad J.C."/>
            <person name="Goldman G.H."/>
            <person name="Houbraken J."/>
            <person name="Oakley B."/>
            <person name="Pocsi I."/>
            <person name="Scazzocchio C."/>
            <person name="Seiboth B."/>
            <person name="vanKuyk P.A."/>
            <person name="Wortman J."/>
            <person name="Dyer P.S."/>
            <person name="Grigoriev I.V."/>
        </authorList>
    </citation>
    <scope>NUCLEOTIDE SEQUENCE [LARGE SCALE GENOMIC DNA]</scope>
    <source>
        <strain evidence="9">DTO 134E9</strain>
    </source>
</reference>
<dbReference type="PANTHER" id="PTHR11814">
    <property type="entry name" value="SULFATE TRANSPORTER"/>
    <property type="match status" value="1"/>
</dbReference>
<feature type="transmembrane region" description="Helical" evidence="6">
    <location>
        <begin position="180"/>
        <end position="198"/>
    </location>
</feature>
<keyword evidence="9" id="KW-1185">Reference proteome</keyword>
<comment type="subcellular location">
    <subcellularLocation>
        <location evidence="1">Membrane</location>
        <topology evidence="1">Multi-pass membrane protein</topology>
    </subcellularLocation>
</comment>
<keyword evidence="3 6" id="KW-1133">Transmembrane helix</keyword>
<dbReference type="InterPro" id="IPR002645">
    <property type="entry name" value="STAS_dom"/>
</dbReference>
<dbReference type="EMBL" id="KV878211">
    <property type="protein sequence ID" value="OJJ36532.1"/>
    <property type="molecule type" value="Genomic_DNA"/>
</dbReference>
<feature type="transmembrane region" description="Helical" evidence="6">
    <location>
        <begin position="574"/>
        <end position="605"/>
    </location>
</feature>
<dbReference type="Pfam" id="PF01740">
    <property type="entry name" value="STAS"/>
    <property type="match status" value="1"/>
</dbReference>
<sequence length="770" mass="84066">MSGANSLADETGSRPSLRDRILGVFRSSSSTSFSGFPDNIPVDDGTQDLDPGVGSLSGEPDARTRLLESYNRHDPLCGQRSCDHGTFSPRPEEHENSPWAVRFMQKNGNYGRNDEVAGDMSNSAQFSRPTSAPRSDTMQSMESSFSTPFPKHRKTLYISYYVPFFNWITQYRLSYLRGDLIAALTIASIYIPMALSLSENLAHAPAINGLYSFVICPFIYAILGSSTLLVVGPEAAGSLLTGTVVKTSVNQGISGEEDEAANAMVVGVATAMAGAMVLVAGLTRLGFLDNVLSRPFLRGFITAIGFVIFVDQLLPEAGLAQLAAEAGVSHGTTINKIGFFFRNIKNGHGLTAAVSFGSFAIIMVFRIIKKSLEPRIPQVVYFPDRCIVVILSAILTWKFGWDQQGLEILGATKNNGNGLFEFKWPFQFSHMKHVRAAMSTSFVIAILGFFESSVAAKGLGEGRRDGVKGMSVSANREMVALGVSNVVCGCFMGLPAFGGYGRSKVNASTGARSPMSSILLSIITLICIMVLLPYLYYLPKAVLSSMISVVALTLVEECPHDVAFFIRLRGWTELALMLLIFTTTIFYSLEMGMAFGIGLSVLILIRHSTKPRIQILGKVAGTENRFDNAELHPENVELVAGALIVKIPEPLTFANTGDLKNRLRRLELYGSSHIHPSHPRMRSPEHNKNIIFDVHGVLSIDGSGAQVLYEIVKSYTDNGTRVFFCRVPTRSVFRRFERSGIVDESGGMSHFVRGVDEALRLAESEETLEF</sequence>
<dbReference type="AlphaFoldDB" id="A0A1L9RNR2"/>
<keyword evidence="4 6" id="KW-0472">Membrane</keyword>
<feature type="transmembrane region" description="Helical" evidence="6">
    <location>
        <begin position="210"/>
        <end position="231"/>
    </location>
</feature>
<feature type="transmembrane region" description="Helical" evidence="6">
    <location>
        <begin position="518"/>
        <end position="537"/>
    </location>
</feature>
<dbReference type="InterPro" id="IPR001902">
    <property type="entry name" value="SLC26A/SulP_fam"/>
</dbReference>
<dbReference type="PROSITE" id="PS50801">
    <property type="entry name" value="STAS"/>
    <property type="match status" value="1"/>
</dbReference>
<dbReference type="GO" id="GO:0055085">
    <property type="term" value="P:transmembrane transport"/>
    <property type="evidence" value="ECO:0007669"/>
    <property type="project" value="InterPro"/>
</dbReference>
<evidence type="ECO:0000256" key="4">
    <source>
        <dbReference type="ARBA" id="ARBA00023136"/>
    </source>
</evidence>
<evidence type="ECO:0000256" key="1">
    <source>
        <dbReference type="ARBA" id="ARBA00004141"/>
    </source>
</evidence>
<evidence type="ECO:0000313" key="8">
    <source>
        <dbReference type="EMBL" id="OJJ36532.1"/>
    </source>
</evidence>
<feature type="transmembrane region" description="Helical" evidence="6">
    <location>
        <begin position="263"/>
        <end position="283"/>
    </location>
</feature>
<dbReference type="OrthoDB" id="427213at2759"/>
<dbReference type="Gene3D" id="3.30.750.24">
    <property type="entry name" value="STAS domain"/>
    <property type="match status" value="1"/>
</dbReference>
<feature type="region of interest" description="Disordered" evidence="5">
    <location>
        <begin position="111"/>
        <end position="144"/>
    </location>
</feature>
<evidence type="ECO:0000256" key="3">
    <source>
        <dbReference type="ARBA" id="ARBA00022989"/>
    </source>
</evidence>
<dbReference type="GO" id="GO:0016020">
    <property type="term" value="C:membrane"/>
    <property type="evidence" value="ECO:0007669"/>
    <property type="project" value="UniProtKB-SubCell"/>
</dbReference>
<keyword evidence="2 6" id="KW-0812">Transmembrane</keyword>
<dbReference type="SUPFAM" id="SSF52091">
    <property type="entry name" value="SpoIIaa-like"/>
    <property type="match status" value="1"/>
</dbReference>
<dbReference type="FunFam" id="3.30.750.24:FF:000036">
    <property type="entry name" value="Putative sulfate transporter YPR003C"/>
    <property type="match status" value="1"/>
</dbReference>
<dbReference type="RefSeq" id="XP_040690208.1">
    <property type="nucleotide sequence ID" value="XM_040830558.1"/>
</dbReference>
<dbReference type="GeneID" id="63746406"/>
<feature type="compositionally biased region" description="Polar residues" evidence="5">
    <location>
        <begin position="120"/>
        <end position="144"/>
    </location>
</feature>
<accession>A0A1L9RNR2</accession>
<dbReference type="InterPro" id="IPR036513">
    <property type="entry name" value="STAS_dom_sf"/>
</dbReference>
<feature type="transmembrane region" description="Helical" evidence="6">
    <location>
        <begin position="478"/>
        <end position="497"/>
    </location>
</feature>
<evidence type="ECO:0000259" key="7">
    <source>
        <dbReference type="PROSITE" id="PS50801"/>
    </source>
</evidence>
<feature type="domain" description="STAS" evidence="7">
    <location>
        <begin position="632"/>
        <end position="762"/>
    </location>
</feature>
<evidence type="ECO:0000256" key="2">
    <source>
        <dbReference type="ARBA" id="ARBA00022692"/>
    </source>
</evidence>
<dbReference type="Proteomes" id="UP000184383">
    <property type="component" value="Unassembled WGS sequence"/>
</dbReference>
<feature type="transmembrane region" description="Helical" evidence="6">
    <location>
        <begin position="349"/>
        <end position="368"/>
    </location>
</feature>
<dbReference type="Pfam" id="PF00916">
    <property type="entry name" value="Sulfate_transp"/>
    <property type="match status" value="1"/>
</dbReference>
<name>A0A1L9RNR2_ASPWE</name>
<feature type="region of interest" description="Disordered" evidence="5">
    <location>
        <begin position="28"/>
        <end position="59"/>
    </location>
</feature>
<evidence type="ECO:0000256" key="5">
    <source>
        <dbReference type="SAM" id="MobiDB-lite"/>
    </source>
</evidence>
<dbReference type="InterPro" id="IPR011547">
    <property type="entry name" value="SLC26A/SulP_dom"/>
</dbReference>
<dbReference type="VEuPathDB" id="FungiDB:ASPWEDRAFT_170047"/>
<dbReference type="CDD" id="cd07042">
    <property type="entry name" value="STAS_SulP_like_sulfate_transporter"/>
    <property type="match status" value="1"/>
</dbReference>
<gene>
    <name evidence="8" type="ORF">ASPWEDRAFT_170047</name>
</gene>
<feature type="transmembrane region" description="Helical" evidence="6">
    <location>
        <begin position="295"/>
        <end position="314"/>
    </location>
</feature>
<organism evidence="8 9">
    <name type="scientific">Aspergillus wentii DTO 134E9</name>
    <dbReference type="NCBI Taxonomy" id="1073089"/>
    <lineage>
        <taxon>Eukaryota</taxon>
        <taxon>Fungi</taxon>
        <taxon>Dikarya</taxon>
        <taxon>Ascomycota</taxon>
        <taxon>Pezizomycotina</taxon>
        <taxon>Eurotiomycetes</taxon>
        <taxon>Eurotiomycetidae</taxon>
        <taxon>Eurotiales</taxon>
        <taxon>Aspergillaceae</taxon>
        <taxon>Aspergillus</taxon>
        <taxon>Aspergillus subgen. Cremei</taxon>
    </lineage>
</organism>